<keyword evidence="3" id="KW-1185">Reference proteome</keyword>
<protein>
    <submittedName>
        <fullName evidence="2">Uncharacterized protein</fullName>
    </submittedName>
</protein>
<comment type="caution">
    <text evidence="2">The sequence shown here is derived from an EMBL/GenBank/DDBJ whole genome shotgun (WGS) entry which is preliminary data.</text>
</comment>
<sequence length="65" mass="7301">MVGRWGELGRCRPPTGQHDDLPRCCGLPGQPEHRLLPHRPGIRRSNPCRAHPAEPPQRLPRCSPP</sequence>
<feature type="region of interest" description="Disordered" evidence="1">
    <location>
        <begin position="1"/>
        <end position="65"/>
    </location>
</feature>
<evidence type="ECO:0000313" key="2">
    <source>
        <dbReference type="EMBL" id="EFG80876.1"/>
    </source>
</evidence>
<gene>
    <name evidence="2" type="ORF">HMPREF0281_01904</name>
</gene>
<accession>A0ABP2IHV9</accession>
<name>A0ABP2IHV9_CORAM</name>
<proteinExistence type="predicted"/>
<evidence type="ECO:0000256" key="1">
    <source>
        <dbReference type="SAM" id="MobiDB-lite"/>
    </source>
</evidence>
<dbReference type="EMBL" id="ADNS01000022">
    <property type="protein sequence ID" value="EFG80876.1"/>
    <property type="molecule type" value="Genomic_DNA"/>
</dbReference>
<reference evidence="2 3" key="1">
    <citation type="submission" date="2010-04" db="EMBL/GenBank/DDBJ databases">
        <authorList>
            <person name="Weinstock G."/>
            <person name="Sodergren E."/>
            <person name="Clifton S."/>
            <person name="Fulton L."/>
            <person name="Fulton B."/>
            <person name="Courtney L."/>
            <person name="Fronick C."/>
            <person name="Harrison M."/>
            <person name="Strong C."/>
            <person name="Farmer C."/>
            <person name="Delahaunty K."/>
            <person name="Markovic C."/>
            <person name="Hall O."/>
            <person name="Minx P."/>
            <person name="Tomlinson C."/>
            <person name="Mitreva M."/>
            <person name="Hou S."/>
            <person name="Wollam A."/>
            <person name="Pepin K.H."/>
            <person name="Johnson M."/>
            <person name="Bhonagiri V."/>
            <person name="Zhang X."/>
            <person name="Suruliraj S."/>
            <person name="Warren W."/>
            <person name="Chinwalla A."/>
            <person name="Mardis E.R."/>
            <person name="Wilson R.K."/>
        </authorList>
    </citation>
    <scope>NUCLEOTIDE SEQUENCE [LARGE SCALE GENOMIC DNA]</scope>
    <source>
        <strain evidence="2 3">DSM 20306</strain>
    </source>
</reference>
<feature type="compositionally biased region" description="Pro residues" evidence="1">
    <location>
        <begin position="53"/>
        <end position="65"/>
    </location>
</feature>
<evidence type="ECO:0000313" key="3">
    <source>
        <dbReference type="Proteomes" id="UP000006015"/>
    </source>
</evidence>
<dbReference type="Proteomes" id="UP000006015">
    <property type="component" value="Unassembled WGS sequence"/>
</dbReference>
<organism evidence="2 3">
    <name type="scientific">Corynebacterium ammoniagenes DSM 20306</name>
    <dbReference type="NCBI Taxonomy" id="649754"/>
    <lineage>
        <taxon>Bacteria</taxon>
        <taxon>Bacillati</taxon>
        <taxon>Actinomycetota</taxon>
        <taxon>Actinomycetes</taxon>
        <taxon>Mycobacteriales</taxon>
        <taxon>Corynebacteriaceae</taxon>
        <taxon>Corynebacterium</taxon>
    </lineage>
</organism>